<dbReference type="RefSeq" id="WP_006005074.1">
    <property type="nucleotide sequence ID" value="NZ_DS996355.1"/>
</dbReference>
<gene>
    <name evidence="1" type="ORF">DESPIG_00842</name>
</gene>
<protein>
    <submittedName>
        <fullName evidence="1">Uncharacterized protein</fullName>
    </submittedName>
</protein>
<sequence>MSQELYAKPAAPVKTASYLVRLRGLPPQRLSMTHRALLAFLQQAGQRRAAAVA</sequence>
<accession>B6WRZ7</accession>
<evidence type="ECO:0000313" key="1">
    <source>
        <dbReference type="EMBL" id="EEB34155.1"/>
    </source>
</evidence>
<organism evidence="1 2">
    <name type="scientific">Desulfovibrio piger ATCC 29098</name>
    <dbReference type="NCBI Taxonomy" id="411464"/>
    <lineage>
        <taxon>Bacteria</taxon>
        <taxon>Pseudomonadati</taxon>
        <taxon>Thermodesulfobacteriota</taxon>
        <taxon>Desulfovibrionia</taxon>
        <taxon>Desulfovibrionales</taxon>
        <taxon>Desulfovibrionaceae</taxon>
        <taxon>Desulfovibrio</taxon>
    </lineage>
</organism>
<evidence type="ECO:0000313" key="2">
    <source>
        <dbReference type="Proteomes" id="UP000003676"/>
    </source>
</evidence>
<comment type="caution">
    <text evidence="1">The sequence shown here is derived from an EMBL/GenBank/DDBJ whole genome shotgun (WGS) entry which is preliminary data.</text>
</comment>
<proteinExistence type="predicted"/>
<reference evidence="1 2" key="2">
    <citation type="submission" date="2008-10" db="EMBL/GenBank/DDBJ databases">
        <authorList>
            <person name="Fulton L."/>
            <person name="Clifton S."/>
            <person name="Fulton B."/>
            <person name="Xu J."/>
            <person name="Minx P."/>
            <person name="Pepin K.H."/>
            <person name="Johnson M."/>
            <person name="Bhonagiri V."/>
            <person name="Nash W.E."/>
            <person name="Mardis E.R."/>
            <person name="Wilson R.K."/>
        </authorList>
    </citation>
    <scope>NUCLEOTIDE SEQUENCE [LARGE SCALE GENOMIC DNA]</scope>
    <source>
        <strain evidence="1 2">ATCC 29098</strain>
    </source>
</reference>
<reference evidence="1 2" key="1">
    <citation type="submission" date="2008-10" db="EMBL/GenBank/DDBJ databases">
        <title>Draft genome sequence of Desulvovibrio piger (ATCC 29098).</title>
        <authorList>
            <person name="Sudarsanam P."/>
            <person name="Ley R."/>
            <person name="Guruge J."/>
            <person name="Turnbaugh P.J."/>
            <person name="Mahowald M."/>
            <person name="Liep D."/>
            <person name="Gordon J."/>
        </authorList>
    </citation>
    <scope>NUCLEOTIDE SEQUENCE [LARGE SCALE GENOMIC DNA]</scope>
    <source>
        <strain evidence="1 2">ATCC 29098</strain>
    </source>
</reference>
<name>B6WRZ7_9BACT</name>
<dbReference type="HOGENOM" id="CLU_3060920_0_0_7"/>
<dbReference type="AlphaFoldDB" id="B6WRZ7"/>
<dbReference type="Proteomes" id="UP000003676">
    <property type="component" value="Unassembled WGS sequence"/>
</dbReference>
<dbReference type="EMBL" id="ABXU01000026">
    <property type="protein sequence ID" value="EEB34155.1"/>
    <property type="molecule type" value="Genomic_DNA"/>
</dbReference>